<dbReference type="NCBIfam" id="TIGR02937">
    <property type="entry name" value="sigma70-ECF"/>
    <property type="match status" value="1"/>
</dbReference>
<dbReference type="OrthoDB" id="1707347at2"/>
<evidence type="ECO:0000313" key="7">
    <source>
        <dbReference type="Proteomes" id="UP000250070"/>
    </source>
</evidence>
<dbReference type="InterPro" id="IPR013324">
    <property type="entry name" value="RNA_pol_sigma_r3/r4-like"/>
</dbReference>
<dbReference type="Pfam" id="PF04545">
    <property type="entry name" value="Sigma70_r4"/>
    <property type="match status" value="1"/>
</dbReference>
<dbReference type="SUPFAM" id="SSF88946">
    <property type="entry name" value="Sigma2 domain of RNA polymerase sigma factors"/>
    <property type="match status" value="1"/>
</dbReference>
<dbReference type="GO" id="GO:0003677">
    <property type="term" value="F:DNA binding"/>
    <property type="evidence" value="ECO:0007669"/>
    <property type="project" value="UniProtKB-KW"/>
</dbReference>
<evidence type="ECO:0000313" key="6">
    <source>
        <dbReference type="EMBL" id="SPY48018.1"/>
    </source>
</evidence>
<dbReference type="Gene3D" id="1.10.1740.10">
    <property type="match status" value="1"/>
</dbReference>
<name>A0A2X1XWU7_9FIRM</name>
<proteinExistence type="predicted"/>
<dbReference type="InterPro" id="IPR036388">
    <property type="entry name" value="WH-like_DNA-bd_sf"/>
</dbReference>
<dbReference type="InterPro" id="IPR013325">
    <property type="entry name" value="RNA_pol_sigma_r2"/>
</dbReference>
<reference evidence="6 7" key="1">
    <citation type="submission" date="2018-06" db="EMBL/GenBank/DDBJ databases">
        <authorList>
            <consortium name="Pathogen Informatics"/>
            <person name="Doyle S."/>
        </authorList>
    </citation>
    <scope>NUCLEOTIDE SEQUENCE [LARGE SCALE GENOMIC DNA]</scope>
    <source>
        <strain evidence="6 7">NCTC13076</strain>
    </source>
</reference>
<sequence length="250" mass="29324">MEFFEKEDVKVIREDNFNNEKNIESESLINERFVTRSKDSNSFDKFKENGDSKRPGPFEKTSYDDFNRVLRSALVGEERARAKILHMLDPLIRSSIRKYCPVYSEFEDLYSDGRVMVLVCLDDFDGKRSFLKYVKEFLRYTYLNNYKYLTNVEMDIHDDDSDEEGQSILDSLDAGVDIEGDFLESEESALVRAAMKSLTPRQETVVRLFYYERLGLSEIADFLGISKWTVVNLKRTGLENMRKFILNSYK</sequence>
<dbReference type="CDD" id="cd06171">
    <property type="entry name" value="Sigma70_r4"/>
    <property type="match status" value="1"/>
</dbReference>
<dbReference type="SUPFAM" id="SSF88659">
    <property type="entry name" value="Sigma3 and sigma4 domains of RNA polymerase sigma factors"/>
    <property type="match status" value="1"/>
</dbReference>
<dbReference type="GO" id="GO:0016987">
    <property type="term" value="F:sigma factor activity"/>
    <property type="evidence" value="ECO:0007669"/>
    <property type="project" value="UniProtKB-KW"/>
</dbReference>
<keyword evidence="3" id="KW-0238">DNA-binding</keyword>
<dbReference type="Proteomes" id="UP000250070">
    <property type="component" value="Unassembled WGS sequence"/>
</dbReference>
<keyword evidence="2" id="KW-0731">Sigma factor</keyword>
<evidence type="ECO:0000259" key="5">
    <source>
        <dbReference type="Pfam" id="PF04545"/>
    </source>
</evidence>
<gene>
    <name evidence="6" type="ORF">NCTC13076_01253</name>
</gene>
<dbReference type="InterPro" id="IPR014284">
    <property type="entry name" value="RNA_pol_sigma-70_dom"/>
</dbReference>
<dbReference type="AlphaFoldDB" id="A0A2X1XWU7"/>
<dbReference type="Gene3D" id="1.10.10.10">
    <property type="entry name" value="Winged helix-like DNA-binding domain superfamily/Winged helix DNA-binding domain"/>
    <property type="match status" value="1"/>
</dbReference>
<keyword evidence="4" id="KW-0804">Transcription</keyword>
<dbReference type="PANTHER" id="PTHR30385:SF7">
    <property type="entry name" value="RNA POLYMERASE SIGMA FACTOR FLIA"/>
    <property type="match status" value="1"/>
</dbReference>
<dbReference type="GeneID" id="83862734"/>
<evidence type="ECO:0000256" key="3">
    <source>
        <dbReference type="ARBA" id="ARBA00023125"/>
    </source>
</evidence>
<dbReference type="STRING" id="54005.HMPREF3229_01791"/>
<dbReference type="PANTHER" id="PTHR30385">
    <property type="entry name" value="SIGMA FACTOR F FLAGELLAR"/>
    <property type="match status" value="1"/>
</dbReference>
<protein>
    <submittedName>
        <fullName evidence="6">Sporulation sigma factor SigF</fullName>
    </submittedName>
</protein>
<keyword evidence="1" id="KW-0805">Transcription regulation</keyword>
<dbReference type="RefSeq" id="WP_112889919.1">
    <property type="nucleotide sequence ID" value="NZ_CP068103.1"/>
</dbReference>
<dbReference type="GO" id="GO:0006352">
    <property type="term" value="P:DNA-templated transcription initiation"/>
    <property type="evidence" value="ECO:0007669"/>
    <property type="project" value="InterPro"/>
</dbReference>
<evidence type="ECO:0000256" key="4">
    <source>
        <dbReference type="ARBA" id="ARBA00023163"/>
    </source>
</evidence>
<feature type="domain" description="RNA polymerase sigma-70 region 4" evidence="5">
    <location>
        <begin position="194"/>
        <end position="243"/>
    </location>
</feature>
<dbReference type="InterPro" id="IPR007630">
    <property type="entry name" value="RNA_pol_sigma70_r4"/>
</dbReference>
<evidence type="ECO:0000256" key="1">
    <source>
        <dbReference type="ARBA" id="ARBA00023015"/>
    </source>
</evidence>
<accession>A0A2X1XWU7</accession>
<dbReference type="EMBL" id="UATM01000032">
    <property type="protein sequence ID" value="SPY48018.1"/>
    <property type="molecule type" value="Genomic_DNA"/>
</dbReference>
<organism evidence="6 7">
    <name type="scientific">Peptoniphilus harei</name>
    <dbReference type="NCBI Taxonomy" id="54005"/>
    <lineage>
        <taxon>Bacteria</taxon>
        <taxon>Bacillati</taxon>
        <taxon>Bacillota</taxon>
        <taxon>Tissierellia</taxon>
        <taxon>Tissierellales</taxon>
        <taxon>Peptoniphilaceae</taxon>
        <taxon>Peptoniphilus</taxon>
    </lineage>
</organism>
<evidence type="ECO:0000256" key="2">
    <source>
        <dbReference type="ARBA" id="ARBA00023082"/>
    </source>
</evidence>